<sequence>MLRTRFRKDSLEKVRSVSKGSLDRLTCDHDDIARLFACESRNSRSAVHPETAHVEHAGVTRAPAHPLHPRRVLLAPFRATRFARHSRLTRVALVTLQKISISWSMVIVARTTFRSVGRGRLIRCGDRHACAQQDAGEARTEILCITMTSQEGEKIVDTENDLDHDKEELTTETKEDISTAKPRARRYLTKHMKLYPELYRSDVSIHPSYTTLKNLPYYVVCRRRVQRTKKQIKRQLNRDIMHFAMMQLFAIDSVRIDRVFSVGMPPKTLIVPDLLTVNERRHINELLRDT</sequence>
<dbReference type="InterPro" id="IPR032004">
    <property type="entry name" value="DUF4790"/>
</dbReference>
<name>A0A9C6SB30_BOMTE</name>
<accession>A0A9C6SB30</accession>
<proteinExistence type="predicted"/>
<dbReference type="Pfam" id="PF16037">
    <property type="entry name" value="DUF4790"/>
    <property type="match status" value="1"/>
</dbReference>
<dbReference type="RefSeq" id="XP_048265404.1">
    <property type="nucleotide sequence ID" value="XM_048409447.1"/>
</dbReference>
<protein>
    <submittedName>
        <fullName evidence="2">Uncharacterized protein LOC100647304</fullName>
    </submittedName>
</protein>
<dbReference type="GeneID" id="100647304"/>
<organism evidence="1 2">
    <name type="scientific">Bombus terrestris</name>
    <name type="common">Buff-tailed bumblebee</name>
    <name type="synonym">Apis terrestris</name>
    <dbReference type="NCBI Taxonomy" id="30195"/>
    <lineage>
        <taxon>Eukaryota</taxon>
        <taxon>Metazoa</taxon>
        <taxon>Ecdysozoa</taxon>
        <taxon>Arthropoda</taxon>
        <taxon>Hexapoda</taxon>
        <taxon>Insecta</taxon>
        <taxon>Pterygota</taxon>
        <taxon>Neoptera</taxon>
        <taxon>Endopterygota</taxon>
        <taxon>Hymenoptera</taxon>
        <taxon>Apocrita</taxon>
        <taxon>Aculeata</taxon>
        <taxon>Apoidea</taxon>
        <taxon>Anthophila</taxon>
        <taxon>Apidae</taxon>
        <taxon>Bombus</taxon>
        <taxon>Bombus</taxon>
    </lineage>
</organism>
<evidence type="ECO:0000313" key="1">
    <source>
        <dbReference type="Proteomes" id="UP000835206"/>
    </source>
</evidence>
<dbReference type="KEGG" id="bter:100647304"/>
<dbReference type="AlphaFoldDB" id="A0A9C6SB30"/>
<dbReference type="Proteomes" id="UP000835206">
    <property type="component" value="Chromosome 10"/>
</dbReference>
<keyword evidence="1" id="KW-1185">Reference proteome</keyword>
<reference evidence="2" key="1">
    <citation type="submission" date="2025-08" db="UniProtKB">
        <authorList>
            <consortium name="RefSeq"/>
        </authorList>
    </citation>
    <scope>IDENTIFICATION</scope>
</reference>
<dbReference type="OrthoDB" id="7675754at2759"/>
<gene>
    <name evidence="2" type="primary">LOC100647304</name>
</gene>
<evidence type="ECO:0000313" key="2">
    <source>
        <dbReference type="RefSeq" id="XP_048265404.1"/>
    </source>
</evidence>